<evidence type="ECO:0000256" key="11">
    <source>
        <dbReference type="ARBA" id="ARBA00044190"/>
    </source>
</evidence>
<evidence type="ECO:0000313" key="14">
    <source>
        <dbReference type="EMBL" id="TXL67114.1"/>
    </source>
</evidence>
<dbReference type="OrthoDB" id="9767552at2"/>
<evidence type="ECO:0000256" key="2">
    <source>
        <dbReference type="ARBA" id="ARBA00004713"/>
    </source>
</evidence>
<evidence type="ECO:0000256" key="3">
    <source>
        <dbReference type="ARBA" id="ARBA00022475"/>
    </source>
</evidence>
<dbReference type="Gene3D" id="3.40.50.2000">
    <property type="entry name" value="Glycogen Phosphorylase B"/>
    <property type="match status" value="2"/>
</dbReference>
<dbReference type="GO" id="GO:0005829">
    <property type="term" value="C:cytosol"/>
    <property type="evidence" value="ECO:0007669"/>
    <property type="project" value="TreeGrafter"/>
</dbReference>
<dbReference type="EC" id="2.4.99.23" evidence="10"/>
<evidence type="ECO:0000256" key="10">
    <source>
        <dbReference type="ARBA" id="ARBA00044041"/>
    </source>
</evidence>
<evidence type="ECO:0000256" key="1">
    <source>
        <dbReference type="ARBA" id="ARBA00004515"/>
    </source>
</evidence>
<keyword evidence="4" id="KW-0997">Cell inner membrane</keyword>
<dbReference type="EMBL" id="VDUY01000002">
    <property type="protein sequence ID" value="TXL67114.1"/>
    <property type="molecule type" value="Genomic_DNA"/>
</dbReference>
<proteinExistence type="inferred from homology"/>
<keyword evidence="3" id="KW-1003">Cell membrane</keyword>
<dbReference type="InterPro" id="IPR051199">
    <property type="entry name" value="LPS_LOS_Heptosyltrfase"/>
</dbReference>
<dbReference type="CDD" id="cd03789">
    <property type="entry name" value="GT9_LPS_heptosyltransferase"/>
    <property type="match status" value="1"/>
</dbReference>
<dbReference type="AlphaFoldDB" id="A0A5C8P196"/>
<keyword evidence="8" id="KW-0472">Membrane</keyword>
<evidence type="ECO:0000256" key="12">
    <source>
        <dbReference type="ARBA" id="ARBA00044330"/>
    </source>
</evidence>
<comment type="pathway">
    <text evidence="2">Bacterial outer membrane biogenesis; LPS core biosynthesis.</text>
</comment>
<comment type="subcellular location">
    <subcellularLocation>
        <location evidence="1">Cell inner membrane</location>
        <topology evidence="1">Peripheral membrane protein</topology>
        <orientation evidence="1">Cytoplasmic side</orientation>
    </subcellularLocation>
</comment>
<keyword evidence="7" id="KW-0448">Lipopolysaccharide biosynthesis</keyword>
<evidence type="ECO:0000256" key="8">
    <source>
        <dbReference type="ARBA" id="ARBA00023136"/>
    </source>
</evidence>
<dbReference type="NCBIfam" id="TIGR02193">
    <property type="entry name" value="heptsyl_trn_I"/>
    <property type="match status" value="1"/>
</dbReference>
<evidence type="ECO:0000313" key="15">
    <source>
        <dbReference type="Proteomes" id="UP000321548"/>
    </source>
</evidence>
<comment type="similarity">
    <text evidence="9">Belongs to the glycosyltransferase 9 family.</text>
</comment>
<protein>
    <recommendedName>
        <fullName evidence="11">Lipopolysaccharide heptosyltransferase 1</fullName>
        <ecNumber evidence="10">2.4.99.23</ecNumber>
    </recommendedName>
    <alternativeName>
        <fullName evidence="12">ADP-heptose:lipopolysaccharide heptosyltransferase I</fullName>
    </alternativeName>
</protein>
<dbReference type="GO" id="GO:0009244">
    <property type="term" value="P:lipopolysaccharide core region biosynthetic process"/>
    <property type="evidence" value="ECO:0007669"/>
    <property type="project" value="InterPro"/>
</dbReference>
<dbReference type="GO" id="GO:0005886">
    <property type="term" value="C:plasma membrane"/>
    <property type="evidence" value="ECO:0007669"/>
    <property type="project" value="UniProtKB-SubCell"/>
</dbReference>
<keyword evidence="6 14" id="KW-0808">Transferase</keyword>
<evidence type="ECO:0000256" key="13">
    <source>
        <dbReference type="ARBA" id="ARBA00049201"/>
    </source>
</evidence>
<accession>A0A5C8P196</accession>
<dbReference type="PANTHER" id="PTHR30160:SF19">
    <property type="entry name" value="LIPOPOLYSACCHARIDE HEPTOSYLTRANSFERASE 1"/>
    <property type="match status" value="1"/>
</dbReference>
<reference evidence="14 15" key="1">
    <citation type="submission" date="2019-06" db="EMBL/GenBank/DDBJ databases">
        <title>Quisquiliibacterium sp. nov., isolated from a maize field.</title>
        <authorList>
            <person name="Lin S.-Y."/>
            <person name="Tsai C.-F."/>
            <person name="Young C.-C."/>
        </authorList>
    </citation>
    <scope>NUCLEOTIDE SEQUENCE [LARGE SCALE GENOMIC DNA]</scope>
    <source>
        <strain evidence="14 15">CC-CFT501</strain>
    </source>
</reference>
<dbReference type="InterPro" id="IPR002201">
    <property type="entry name" value="Glyco_trans_9"/>
</dbReference>
<dbReference type="InterPro" id="IPR011908">
    <property type="entry name" value="LipoPS_heptosylTferase-I"/>
</dbReference>
<organism evidence="14 15">
    <name type="scientific">Zeimonas arvi</name>
    <dbReference type="NCBI Taxonomy" id="2498847"/>
    <lineage>
        <taxon>Bacteria</taxon>
        <taxon>Pseudomonadati</taxon>
        <taxon>Pseudomonadota</taxon>
        <taxon>Betaproteobacteria</taxon>
        <taxon>Burkholderiales</taxon>
        <taxon>Burkholderiaceae</taxon>
        <taxon>Zeimonas</taxon>
    </lineage>
</organism>
<keyword evidence="5" id="KW-0328">Glycosyltransferase</keyword>
<sequence length="338" mass="35973">MDAPRVLLVKLTSLGDVIKALPVIDDIRRALPGTTVDWVVERPVDSLLALHPGIATVIPLELRRYRKEGRYGAALRGVCRDFGLLRARRYDCIVDLQGRRKSAIVAALARGPVIGPAPGPSSEPMYHRFYRRCVGRALYEGRDAISANRILAAQALGYPMPSSPPRFGLRPGSVPPGDLAPARPFAVLVHGSSKPEKTLAEATWIELGNWLSSRGLRCLLPWGDAQERARAQRLADAIGSAARVPQRMPSLTDWVGILAQATVVAGVDSGITHLAAASGAPTVAIFTATSSATFRIEAETPHRNLGDAGRKVALAEIQAAVADLLGSRSEPGVSGEGS</sequence>
<evidence type="ECO:0000256" key="5">
    <source>
        <dbReference type="ARBA" id="ARBA00022676"/>
    </source>
</evidence>
<dbReference type="PANTHER" id="PTHR30160">
    <property type="entry name" value="TETRAACYLDISACCHARIDE 4'-KINASE-RELATED"/>
    <property type="match status" value="1"/>
</dbReference>
<keyword evidence="15" id="KW-1185">Reference proteome</keyword>
<evidence type="ECO:0000256" key="9">
    <source>
        <dbReference type="ARBA" id="ARBA00043995"/>
    </source>
</evidence>
<dbReference type="RefSeq" id="WP_147703363.1">
    <property type="nucleotide sequence ID" value="NZ_VDUY01000002.1"/>
</dbReference>
<comment type="caution">
    <text evidence="14">The sequence shown here is derived from an EMBL/GenBank/DDBJ whole genome shotgun (WGS) entry which is preliminary data.</text>
</comment>
<evidence type="ECO:0000256" key="7">
    <source>
        <dbReference type="ARBA" id="ARBA00022985"/>
    </source>
</evidence>
<dbReference type="Pfam" id="PF01075">
    <property type="entry name" value="Glyco_transf_9"/>
    <property type="match status" value="1"/>
</dbReference>
<evidence type="ECO:0000256" key="4">
    <source>
        <dbReference type="ARBA" id="ARBA00022519"/>
    </source>
</evidence>
<evidence type="ECO:0000256" key="6">
    <source>
        <dbReference type="ARBA" id="ARBA00022679"/>
    </source>
</evidence>
<dbReference type="Proteomes" id="UP000321548">
    <property type="component" value="Unassembled WGS sequence"/>
</dbReference>
<dbReference type="SUPFAM" id="SSF53756">
    <property type="entry name" value="UDP-Glycosyltransferase/glycogen phosphorylase"/>
    <property type="match status" value="1"/>
</dbReference>
<name>A0A5C8P196_9BURK</name>
<gene>
    <name evidence="14" type="primary">waaC</name>
    <name evidence="14" type="ORF">FHP08_05725</name>
</gene>
<dbReference type="GO" id="GO:0008713">
    <property type="term" value="F:ADP-heptose-lipopolysaccharide heptosyltransferase activity"/>
    <property type="evidence" value="ECO:0007669"/>
    <property type="project" value="TreeGrafter"/>
</dbReference>
<comment type="catalytic activity">
    <reaction evidence="13">
        <text>an alpha-Kdo-(2-&gt;4)-alpha-Kdo-(2-&gt;6)-lipid A + ADP-L-glycero-beta-D-manno-heptose = an L-alpha-D-Hep-(1-&gt;5)-[alpha-Kdo-(2-&gt;4)]-alpha-Kdo-(2-&gt;6)-lipid A + ADP + H(+)</text>
        <dbReference type="Rhea" id="RHEA:74067"/>
        <dbReference type="ChEBI" id="CHEBI:15378"/>
        <dbReference type="ChEBI" id="CHEBI:61506"/>
        <dbReference type="ChEBI" id="CHEBI:176431"/>
        <dbReference type="ChEBI" id="CHEBI:193068"/>
        <dbReference type="ChEBI" id="CHEBI:456216"/>
        <dbReference type="EC" id="2.4.99.23"/>
    </reaction>
</comment>